<dbReference type="OrthoDB" id="6195716at2"/>
<evidence type="ECO:0000313" key="6">
    <source>
        <dbReference type="EMBL" id="RHW19250.1"/>
    </source>
</evidence>
<proteinExistence type="predicted"/>
<comment type="caution">
    <text evidence="6">The sequence shown here is derived from an EMBL/GenBank/DDBJ whole genome shotgun (WGS) entry which is preliminary data.</text>
</comment>
<organism evidence="6 7">
    <name type="scientific">Sphingomonas gilva</name>
    <dbReference type="NCBI Taxonomy" id="2305907"/>
    <lineage>
        <taxon>Bacteria</taxon>
        <taxon>Pseudomonadati</taxon>
        <taxon>Pseudomonadota</taxon>
        <taxon>Alphaproteobacteria</taxon>
        <taxon>Sphingomonadales</taxon>
        <taxon>Sphingomonadaceae</taxon>
        <taxon>Sphingomonas</taxon>
    </lineage>
</organism>
<evidence type="ECO:0000256" key="1">
    <source>
        <dbReference type="ARBA" id="ARBA00023015"/>
    </source>
</evidence>
<reference evidence="6 7" key="1">
    <citation type="submission" date="2018-08" db="EMBL/GenBank/DDBJ databases">
        <title>The multiple taxonomic identification of Sphingomonas gilva.</title>
        <authorList>
            <person name="Zhu D."/>
            <person name="Zheng S."/>
        </authorList>
    </citation>
    <scope>NUCLEOTIDE SEQUENCE [LARGE SCALE GENOMIC DNA]</scope>
    <source>
        <strain evidence="6 7">ZDH117</strain>
    </source>
</reference>
<keyword evidence="7" id="KW-1185">Reference proteome</keyword>
<evidence type="ECO:0000259" key="5">
    <source>
        <dbReference type="PROSITE" id="PS50995"/>
    </source>
</evidence>
<dbReference type="GO" id="GO:0003700">
    <property type="term" value="F:DNA-binding transcription factor activity"/>
    <property type="evidence" value="ECO:0007669"/>
    <property type="project" value="InterPro"/>
</dbReference>
<dbReference type="SUPFAM" id="SSF46785">
    <property type="entry name" value="Winged helix' DNA-binding domain"/>
    <property type="match status" value="1"/>
</dbReference>
<dbReference type="PRINTS" id="PR00598">
    <property type="entry name" value="HTHMARR"/>
</dbReference>
<evidence type="ECO:0000256" key="2">
    <source>
        <dbReference type="ARBA" id="ARBA00023125"/>
    </source>
</evidence>
<dbReference type="GO" id="GO:0003677">
    <property type="term" value="F:DNA binding"/>
    <property type="evidence" value="ECO:0007669"/>
    <property type="project" value="UniProtKB-KW"/>
</dbReference>
<dbReference type="PANTHER" id="PTHR42756:SF1">
    <property type="entry name" value="TRANSCRIPTIONAL REPRESSOR OF EMRAB OPERON"/>
    <property type="match status" value="1"/>
</dbReference>
<evidence type="ECO:0000256" key="4">
    <source>
        <dbReference type="SAM" id="MobiDB-lite"/>
    </source>
</evidence>
<sequence length="202" mass="22162">MPAAAREATVEAMTGRRSPAPSKFPVSPVASGKSGRRARPLGFPRPFYLIAQLNMEVINRLERDMKPTGITPAVGRVLNAIATRPHISSSELARMFGIAPQSIKQSIQQLEDKGLIKRTTSRNDQRVLGAELTEAGWRARAGQQEALVKMYAEVFDILEPAELDELARLLIKVLLNARPSALEYYADLAQDVSRAKARKATG</sequence>
<feature type="domain" description="HTH marR-type" evidence="5">
    <location>
        <begin position="43"/>
        <end position="175"/>
    </location>
</feature>
<protein>
    <submittedName>
        <fullName evidence="6">MarR family transcriptional regulator</fullName>
    </submittedName>
</protein>
<dbReference type="Gene3D" id="1.10.10.10">
    <property type="entry name" value="Winged helix-like DNA-binding domain superfamily/Winged helix DNA-binding domain"/>
    <property type="match status" value="1"/>
</dbReference>
<keyword evidence="1" id="KW-0805">Transcription regulation</keyword>
<dbReference type="PANTHER" id="PTHR42756">
    <property type="entry name" value="TRANSCRIPTIONAL REGULATOR, MARR"/>
    <property type="match status" value="1"/>
</dbReference>
<evidence type="ECO:0000256" key="3">
    <source>
        <dbReference type="ARBA" id="ARBA00023163"/>
    </source>
</evidence>
<keyword evidence="3" id="KW-0804">Transcription</keyword>
<dbReference type="InterPro" id="IPR000835">
    <property type="entry name" value="HTH_MarR-typ"/>
</dbReference>
<feature type="region of interest" description="Disordered" evidence="4">
    <location>
        <begin position="1"/>
        <end position="37"/>
    </location>
</feature>
<keyword evidence="2" id="KW-0238">DNA-binding</keyword>
<name>A0A396RRV4_9SPHN</name>
<dbReference type="SMART" id="SM00347">
    <property type="entry name" value="HTH_MARR"/>
    <property type="match status" value="1"/>
</dbReference>
<dbReference type="Proteomes" id="UP000266693">
    <property type="component" value="Unassembled WGS sequence"/>
</dbReference>
<dbReference type="PROSITE" id="PS01117">
    <property type="entry name" value="HTH_MARR_1"/>
    <property type="match status" value="1"/>
</dbReference>
<dbReference type="EMBL" id="QWLV01000001">
    <property type="protein sequence ID" value="RHW19250.1"/>
    <property type="molecule type" value="Genomic_DNA"/>
</dbReference>
<dbReference type="InterPro" id="IPR036390">
    <property type="entry name" value="WH_DNA-bd_sf"/>
</dbReference>
<gene>
    <name evidence="6" type="ORF">D1610_03850</name>
</gene>
<dbReference type="InterPro" id="IPR023187">
    <property type="entry name" value="Tscrpt_reg_MarR-type_CS"/>
</dbReference>
<dbReference type="InterPro" id="IPR036388">
    <property type="entry name" value="WH-like_DNA-bd_sf"/>
</dbReference>
<evidence type="ECO:0000313" key="7">
    <source>
        <dbReference type="Proteomes" id="UP000266693"/>
    </source>
</evidence>
<dbReference type="PROSITE" id="PS50995">
    <property type="entry name" value="HTH_MARR_2"/>
    <property type="match status" value="1"/>
</dbReference>
<dbReference type="Pfam" id="PF12802">
    <property type="entry name" value="MarR_2"/>
    <property type="match status" value="1"/>
</dbReference>
<accession>A0A396RRV4</accession>
<dbReference type="AlphaFoldDB" id="A0A396RRV4"/>